<evidence type="ECO:0000256" key="1">
    <source>
        <dbReference type="ARBA" id="ARBA00022617"/>
    </source>
</evidence>
<dbReference type="GO" id="GO:0009055">
    <property type="term" value="F:electron transfer activity"/>
    <property type="evidence" value="ECO:0007669"/>
    <property type="project" value="InterPro"/>
</dbReference>
<feature type="region of interest" description="Disordered" evidence="5">
    <location>
        <begin position="24"/>
        <end position="45"/>
    </location>
</feature>
<dbReference type="InterPro" id="IPR009056">
    <property type="entry name" value="Cyt_c-like_dom"/>
</dbReference>
<reference evidence="7 8" key="1">
    <citation type="submission" date="2018-05" db="EMBL/GenBank/DDBJ databases">
        <title>Flavobacterium sp. strain IMCC34758, incomplete genome.</title>
        <authorList>
            <person name="Joung Y."/>
        </authorList>
    </citation>
    <scope>NUCLEOTIDE SEQUENCE [LARGE SCALE GENOMIC DNA]</scope>
    <source>
        <strain evidence="7 8">IMCC34758</strain>
    </source>
</reference>
<evidence type="ECO:0000256" key="2">
    <source>
        <dbReference type="ARBA" id="ARBA00022723"/>
    </source>
</evidence>
<evidence type="ECO:0000256" key="3">
    <source>
        <dbReference type="ARBA" id="ARBA00023004"/>
    </source>
</evidence>
<accession>A0A2V4C0K7</accession>
<dbReference type="PROSITE" id="PS51007">
    <property type="entry name" value="CYTC"/>
    <property type="match status" value="1"/>
</dbReference>
<keyword evidence="8" id="KW-1185">Reference proteome</keyword>
<dbReference type="GO" id="GO:0046872">
    <property type="term" value="F:metal ion binding"/>
    <property type="evidence" value="ECO:0007669"/>
    <property type="project" value="UniProtKB-KW"/>
</dbReference>
<evidence type="ECO:0000313" key="8">
    <source>
        <dbReference type="Proteomes" id="UP000247681"/>
    </source>
</evidence>
<evidence type="ECO:0000256" key="5">
    <source>
        <dbReference type="SAM" id="MobiDB-lite"/>
    </source>
</evidence>
<keyword evidence="1 4" id="KW-0349">Heme</keyword>
<feature type="domain" description="Cytochrome c" evidence="6">
    <location>
        <begin position="44"/>
        <end position="134"/>
    </location>
</feature>
<dbReference type="AlphaFoldDB" id="A0A2V4C0K7"/>
<sequence>MKKTIFLLAVLAFISCKKENQPIDKTTESATETYSEGETAQTKTPEELGKSIFEGKGNCISCHQVDQKVIGPSIQEIAKIYKDKNADIVTFLKGNGEPIVDPSQFAVMKTNFPVTQAMSDEELKAIESYILQPFKIRDSIKQ</sequence>
<gene>
    <name evidence="7" type="ORF">DMB68_13060</name>
</gene>
<keyword evidence="3 4" id="KW-0408">Iron</keyword>
<evidence type="ECO:0000259" key="6">
    <source>
        <dbReference type="PROSITE" id="PS51007"/>
    </source>
</evidence>
<feature type="compositionally biased region" description="Polar residues" evidence="5">
    <location>
        <begin position="28"/>
        <end position="43"/>
    </location>
</feature>
<evidence type="ECO:0000256" key="4">
    <source>
        <dbReference type="PROSITE-ProRule" id="PRU00433"/>
    </source>
</evidence>
<dbReference type="GO" id="GO:0020037">
    <property type="term" value="F:heme binding"/>
    <property type="evidence" value="ECO:0007669"/>
    <property type="project" value="InterPro"/>
</dbReference>
<keyword evidence="2 4" id="KW-0479">Metal-binding</keyword>
<dbReference type="PROSITE" id="PS51257">
    <property type="entry name" value="PROKAR_LIPOPROTEIN"/>
    <property type="match status" value="1"/>
</dbReference>
<dbReference type="InterPro" id="IPR036909">
    <property type="entry name" value="Cyt_c-like_dom_sf"/>
</dbReference>
<protein>
    <submittedName>
        <fullName evidence="7">Cytochrome C552</fullName>
    </submittedName>
</protein>
<dbReference type="OrthoDB" id="9814063at2"/>
<dbReference type="RefSeq" id="WP_110347123.1">
    <property type="nucleotide sequence ID" value="NZ_QJHL01000003.1"/>
</dbReference>
<proteinExistence type="predicted"/>
<dbReference type="EMBL" id="QJHL01000003">
    <property type="protein sequence ID" value="PXY44392.1"/>
    <property type="molecule type" value="Genomic_DNA"/>
</dbReference>
<evidence type="ECO:0000313" key="7">
    <source>
        <dbReference type="EMBL" id="PXY44392.1"/>
    </source>
</evidence>
<name>A0A2V4C0K7_9FLAO</name>
<dbReference type="Pfam" id="PF00034">
    <property type="entry name" value="Cytochrom_C"/>
    <property type="match status" value="1"/>
</dbReference>
<comment type="caution">
    <text evidence="7">The sequence shown here is derived from an EMBL/GenBank/DDBJ whole genome shotgun (WGS) entry which is preliminary data.</text>
</comment>
<dbReference type="Gene3D" id="1.10.760.10">
    <property type="entry name" value="Cytochrome c-like domain"/>
    <property type="match status" value="1"/>
</dbReference>
<dbReference type="Proteomes" id="UP000247681">
    <property type="component" value="Unassembled WGS sequence"/>
</dbReference>
<organism evidence="7 8">
    <name type="scientific">Flavobacterium hydrophilum</name>
    <dbReference type="NCBI Taxonomy" id="2211445"/>
    <lineage>
        <taxon>Bacteria</taxon>
        <taxon>Pseudomonadati</taxon>
        <taxon>Bacteroidota</taxon>
        <taxon>Flavobacteriia</taxon>
        <taxon>Flavobacteriales</taxon>
        <taxon>Flavobacteriaceae</taxon>
        <taxon>Flavobacterium</taxon>
    </lineage>
</organism>
<dbReference type="SUPFAM" id="SSF46626">
    <property type="entry name" value="Cytochrome c"/>
    <property type="match status" value="1"/>
</dbReference>